<dbReference type="CDD" id="cd06261">
    <property type="entry name" value="TM_PBP2"/>
    <property type="match status" value="1"/>
</dbReference>
<evidence type="ECO:0000256" key="1">
    <source>
        <dbReference type="ARBA" id="ARBA00004651"/>
    </source>
</evidence>
<dbReference type="Pfam" id="PF00528">
    <property type="entry name" value="BPD_transp_1"/>
    <property type="match status" value="1"/>
</dbReference>
<dbReference type="InterPro" id="IPR000515">
    <property type="entry name" value="MetI-like"/>
</dbReference>
<dbReference type="Gene3D" id="1.10.3720.10">
    <property type="entry name" value="MetI-like"/>
    <property type="match status" value="1"/>
</dbReference>
<feature type="transmembrane region" description="Helical" evidence="7">
    <location>
        <begin position="116"/>
        <end position="140"/>
    </location>
</feature>
<keyword evidence="3" id="KW-1003">Cell membrane</keyword>
<dbReference type="PROSITE" id="PS50928">
    <property type="entry name" value="ABC_TM1"/>
    <property type="match status" value="1"/>
</dbReference>
<keyword evidence="5 7" id="KW-1133">Transmembrane helix</keyword>
<comment type="similarity">
    <text evidence="7">Belongs to the binding-protein-dependent transport system permease family.</text>
</comment>
<feature type="transmembrane region" description="Helical" evidence="7">
    <location>
        <begin position="21"/>
        <end position="46"/>
    </location>
</feature>
<keyword evidence="2 7" id="KW-0813">Transport</keyword>
<evidence type="ECO:0000256" key="2">
    <source>
        <dbReference type="ARBA" id="ARBA00022448"/>
    </source>
</evidence>
<evidence type="ECO:0000256" key="4">
    <source>
        <dbReference type="ARBA" id="ARBA00022692"/>
    </source>
</evidence>
<protein>
    <submittedName>
        <fullName evidence="9">Sugar ABC transporter permease</fullName>
    </submittedName>
</protein>
<proteinExistence type="inferred from homology"/>
<keyword evidence="4 7" id="KW-0812">Transmembrane</keyword>
<reference evidence="9" key="1">
    <citation type="submission" date="2020-10" db="EMBL/GenBank/DDBJ databases">
        <authorList>
            <person name="Gilroy R."/>
        </authorList>
    </citation>
    <scope>NUCLEOTIDE SEQUENCE</scope>
    <source>
        <strain evidence="9">ChiSjej4B22-9803</strain>
    </source>
</reference>
<reference evidence="9" key="2">
    <citation type="journal article" date="2021" name="PeerJ">
        <title>Extensive microbial diversity within the chicken gut microbiome revealed by metagenomics and culture.</title>
        <authorList>
            <person name="Gilroy R."/>
            <person name="Ravi A."/>
            <person name="Getino M."/>
            <person name="Pursley I."/>
            <person name="Horton D.L."/>
            <person name="Alikhan N.F."/>
            <person name="Baker D."/>
            <person name="Gharbi K."/>
            <person name="Hall N."/>
            <person name="Watson M."/>
            <person name="Adriaenssens E.M."/>
            <person name="Foster-Nyarko E."/>
            <person name="Jarju S."/>
            <person name="Secka A."/>
            <person name="Antonio M."/>
            <person name="Oren A."/>
            <person name="Chaudhuri R.R."/>
            <person name="La Ragione R."/>
            <person name="Hildebrand F."/>
            <person name="Pallen M.J."/>
        </authorList>
    </citation>
    <scope>NUCLEOTIDE SEQUENCE</scope>
    <source>
        <strain evidence="9">ChiSjej4B22-9803</strain>
    </source>
</reference>
<dbReference type="Proteomes" id="UP000824111">
    <property type="component" value="Unassembled WGS sequence"/>
</dbReference>
<dbReference type="SUPFAM" id="SSF161098">
    <property type="entry name" value="MetI-like"/>
    <property type="match status" value="1"/>
</dbReference>
<dbReference type="PANTHER" id="PTHR30193:SF37">
    <property type="entry name" value="INNER MEMBRANE ABC TRANSPORTER PERMEASE PROTEIN YCJO"/>
    <property type="match status" value="1"/>
</dbReference>
<dbReference type="GO" id="GO:0055085">
    <property type="term" value="P:transmembrane transport"/>
    <property type="evidence" value="ECO:0007669"/>
    <property type="project" value="InterPro"/>
</dbReference>
<dbReference type="InterPro" id="IPR051393">
    <property type="entry name" value="ABC_transporter_permease"/>
</dbReference>
<organism evidence="9 10">
    <name type="scientific">Candidatus Avimonoglobus intestinipullorum</name>
    <dbReference type="NCBI Taxonomy" id="2840699"/>
    <lineage>
        <taxon>Bacteria</taxon>
        <taxon>Bacillati</taxon>
        <taxon>Bacillota</taxon>
        <taxon>Clostridia</taxon>
        <taxon>Eubacteriales</taxon>
        <taxon>Candidatus Avimonoglobus</taxon>
    </lineage>
</organism>
<name>A0A9D1LWC2_9FIRM</name>
<dbReference type="AlphaFoldDB" id="A0A9D1LWC2"/>
<evidence type="ECO:0000256" key="7">
    <source>
        <dbReference type="RuleBase" id="RU363032"/>
    </source>
</evidence>
<feature type="transmembrane region" description="Helical" evidence="7">
    <location>
        <begin position="212"/>
        <end position="233"/>
    </location>
</feature>
<evidence type="ECO:0000256" key="5">
    <source>
        <dbReference type="ARBA" id="ARBA00022989"/>
    </source>
</evidence>
<accession>A0A9D1LWC2</accession>
<dbReference type="EMBL" id="DVND01000190">
    <property type="protein sequence ID" value="HIU49224.1"/>
    <property type="molecule type" value="Genomic_DNA"/>
</dbReference>
<evidence type="ECO:0000256" key="6">
    <source>
        <dbReference type="ARBA" id="ARBA00023136"/>
    </source>
</evidence>
<keyword evidence="6 7" id="KW-0472">Membrane</keyword>
<evidence type="ECO:0000256" key="3">
    <source>
        <dbReference type="ARBA" id="ARBA00022475"/>
    </source>
</evidence>
<feature type="transmembrane region" description="Helical" evidence="7">
    <location>
        <begin position="166"/>
        <end position="191"/>
    </location>
</feature>
<dbReference type="GO" id="GO:0005886">
    <property type="term" value="C:plasma membrane"/>
    <property type="evidence" value="ECO:0007669"/>
    <property type="project" value="UniProtKB-SubCell"/>
</dbReference>
<evidence type="ECO:0000259" key="8">
    <source>
        <dbReference type="PROSITE" id="PS50928"/>
    </source>
</evidence>
<evidence type="ECO:0000313" key="10">
    <source>
        <dbReference type="Proteomes" id="UP000824111"/>
    </source>
</evidence>
<sequence>MKVERNTVSKYKSKKYRQNERVSYLMLSPLIIGFLLFSIIPMIWAISMSWCYYDTITTRVVYWDNFRALFQDRSYWNAVGTTLFFAVMKMPIELPLALVLAVLLNRKIRGAGIFRAVYYLPNVISTALVALVFSNIFSYFGVINSALQEWGILDQPIDWFGSKISAMWVIVMADIWKSFGINVLYFIAALANIPEDVYESAMLDGANRIQTFFRITLPMIAPTAQIILMMSLIGTLGTSEMVLVLTNGAPGGSTYTVNAYIFQNYAPGIAGSTVNVGYGCAMSLVTGLMLSGITLIYMRLSAKLKEVY</sequence>
<evidence type="ECO:0000313" key="9">
    <source>
        <dbReference type="EMBL" id="HIU49224.1"/>
    </source>
</evidence>
<comment type="subcellular location">
    <subcellularLocation>
        <location evidence="1 7">Cell membrane</location>
        <topology evidence="1 7">Multi-pass membrane protein</topology>
    </subcellularLocation>
</comment>
<gene>
    <name evidence="9" type="ORF">IAB04_07640</name>
</gene>
<comment type="caution">
    <text evidence="9">The sequence shown here is derived from an EMBL/GenBank/DDBJ whole genome shotgun (WGS) entry which is preliminary data.</text>
</comment>
<feature type="domain" description="ABC transmembrane type-1" evidence="8">
    <location>
        <begin position="79"/>
        <end position="297"/>
    </location>
</feature>
<feature type="transmembrane region" description="Helical" evidence="7">
    <location>
        <begin position="83"/>
        <end position="104"/>
    </location>
</feature>
<feature type="transmembrane region" description="Helical" evidence="7">
    <location>
        <begin position="276"/>
        <end position="298"/>
    </location>
</feature>
<dbReference type="PANTHER" id="PTHR30193">
    <property type="entry name" value="ABC TRANSPORTER PERMEASE PROTEIN"/>
    <property type="match status" value="1"/>
</dbReference>
<dbReference type="InterPro" id="IPR035906">
    <property type="entry name" value="MetI-like_sf"/>
</dbReference>